<proteinExistence type="predicted"/>
<evidence type="ECO:0000313" key="3">
    <source>
        <dbReference type="EMBL" id="TBL77288.1"/>
    </source>
</evidence>
<name>A0A4Q9DMX8_9BACL</name>
<sequence length="342" mass="35468">MNNTMKKSLAAAALSALMTTGAAYAAPEQAHAISATAPASAAPVSIQIGGETLADTGFQTDNPAEPMLPLRAVSETLGYTLVWNQDTLSGDLAKDRVMTTVKTGEDSYAVNKMLTPLGKAPELIQNKLYVPASFVSKILHGTVNTEGNAVVITSGEQRKSAKTSGVITAIRQSDTSSAVQIRGAGMDGIVLTIGKDTLIQAVDGTKLSLSELQLGMSVTAEHSLAATLSLPPQTPTYQITVSDNKRQGDVFGTAGEVEEVRTGDDGTVSLRIKGTGLNESSQSEIVLRITGETSIVDQDGQAVEKSALVQGGKVIGFYNGMLTRSLPPIGGALKVVVAPAQK</sequence>
<protein>
    <submittedName>
        <fullName evidence="3">Copper amine oxidase N-terminal domain-containing protein</fullName>
    </submittedName>
</protein>
<dbReference type="RefSeq" id="WP_131014679.1">
    <property type="nucleotide sequence ID" value="NZ_SIRE01000012.1"/>
</dbReference>
<dbReference type="EMBL" id="SIRE01000012">
    <property type="protein sequence ID" value="TBL77288.1"/>
    <property type="molecule type" value="Genomic_DNA"/>
</dbReference>
<keyword evidence="1" id="KW-0732">Signal</keyword>
<evidence type="ECO:0000313" key="4">
    <source>
        <dbReference type="Proteomes" id="UP000293142"/>
    </source>
</evidence>
<gene>
    <name evidence="3" type="ORF">EYB31_17545</name>
</gene>
<dbReference type="Gene3D" id="3.30.457.10">
    <property type="entry name" value="Copper amine oxidase-like, N-terminal domain"/>
    <property type="match status" value="1"/>
</dbReference>
<dbReference type="InterPro" id="IPR012854">
    <property type="entry name" value="Cu_amine_oxidase-like_N"/>
</dbReference>
<evidence type="ECO:0000259" key="2">
    <source>
        <dbReference type="Pfam" id="PF07833"/>
    </source>
</evidence>
<dbReference type="OrthoDB" id="2029085at2"/>
<feature type="domain" description="Copper amine oxidase-like N-terminal" evidence="2">
    <location>
        <begin position="66"/>
        <end position="151"/>
    </location>
</feature>
<dbReference type="InterPro" id="IPR036582">
    <property type="entry name" value="Mao_N_sf"/>
</dbReference>
<dbReference type="SUPFAM" id="SSF55383">
    <property type="entry name" value="Copper amine oxidase, domain N"/>
    <property type="match status" value="1"/>
</dbReference>
<accession>A0A4Q9DMX8</accession>
<dbReference type="AlphaFoldDB" id="A0A4Q9DMX8"/>
<dbReference type="Proteomes" id="UP000293142">
    <property type="component" value="Unassembled WGS sequence"/>
</dbReference>
<keyword evidence="4" id="KW-1185">Reference proteome</keyword>
<reference evidence="3 4" key="1">
    <citation type="submission" date="2019-02" db="EMBL/GenBank/DDBJ databases">
        <title>Paenibacillus sp. nov., isolated from surface-sterilized tissue of Thalictrum simplex L.</title>
        <authorList>
            <person name="Tuo L."/>
        </authorList>
    </citation>
    <scope>NUCLEOTIDE SEQUENCE [LARGE SCALE GENOMIC DNA]</scope>
    <source>
        <strain evidence="3 4">N2SHLJ1</strain>
    </source>
</reference>
<organism evidence="3 4">
    <name type="scientific">Paenibacillus thalictri</name>
    <dbReference type="NCBI Taxonomy" id="2527873"/>
    <lineage>
        <taxon>Bacteria</taxon>
        <taxon>Bacillati</taxon>
        <taxon>Bacillota</taxon>
        <taxon>Bacilli</taxon>
        <taxon>Bacillales</taxon>
        <taxon>Paenibacillaceae</taxon>
        <taxon>Paenibacillus</taxon>
    </lineage>
</organism>
<comment type="caution">
    <text evidence="3">The sequence shown here is derived from an EMBL/GenBank/DDBJ whole genome shotgun (WGS) entry which is preliminary data.</text>
</comment>
<feature type="signal peptide" evidence="1">
    <location>
        <begin position="1"/>
        <end position="25"/>
    </location>
</feature>
<dbReference type="Pfam" id="PF07833">
    <property type="entry name" value="Cu_amine_oxidN1"/>
    <property type="match status" value="1"/>
</dbReference>
<evidence type="ECO:0000256" key="1">
    <source>
        <dbReference type="SAM" id="SignalP"/>
    </source>
</evidence>
<feature type="chain" id="PRO_5020997226" evidence="1">
    <location>
        <begin position="26"/>
        <end position="342"/>
    </location>
</feature>